<gene>
    <name evidence="1" type="ORF">BDN71DRAFT_1455638</name>
</gene>
<dbReference type="Proteomes" id="UP000807025">
    <property type="component" value="Unassembled WGS sequence"/>
</dbReference>
<keyword evidence="2" id="KW-1185">Reference proteome</keyword>
<dbReference type="AlphaFoldDB" id="A0A9P5ZKF8"/>
<sequence>MKSDFIETADLRVRIIVGASPAIEGGRTWMLLGAEGEACGYRQHGVAKVLFDEDDIAFNADTVIV</sequence>
<organism evidence="1 2">
    <name type="scientific">Pleurotus eryngii</name>
    <name type="common">Boletus of the steppes</name>
    <dbReference type="NCBI Taxonomy" id="5323"/>
    <lineage>
        <taxon>Eukaryota</taxon>
        <taxon>Fungi</taxon>
        <taxon>Dikarya</taxon>
        <taxon>Basidiomycota</taxon>
        <taxon>Agaricomycotina</taxon>
        <taxon>Agaricomycetes</taxon>
        <taxon>Agaricomycetidae</taxon>
        <taxon>Agaricales</taxon>
        <taxon>Pleurotineae</taxon>
        <taxon>Pleurotaceae</taxon>
        <taxon>Pleurotus</taxon>
    </lineage>
</organism>
<accession>A0A9P5ZKF8</accession>
<name>A0A9P5ZKF8_PLEER</name>
<evidence type="ECO:0000313" key="1">
    <source>
        <dbReference type="EMBL" id="KAF9489723.1"/>
    </source>
</evidence>
<protein>
    <submittedName>
        <fullName evidence="1">Uncharacterized protein</fullName>
    </submittedName>
</protein>
<comment type="caution">
    <text evidence="1">The sequence shown here is derived from an EMBL/GenBank/DDBJ whole genome shotgun (WGS) entry which is preliminary data.</text>
</comment>
<proteinExistence type="predicted"/>
<reference evidence="1" key="1">
    <citation type="submission" date="2020-11" db="EMBL/GenBank/DDBJ databases">
        <authorList>
            <consortium name="DOE Joint Genome Institute"/>
            <person name="Ahrendt S."/>
            <person name="Riley R."/>
            <person name="Andreopoulos W."/>
            <person name="Labutti K."/>
            <person name="Pangilinan J."/>
            <person name="Ruiz-Duenas F.J."/>
            <person name="Barrasa J.M."/>
            <person name="Sanchez-Garcia M."/>
            <person name="Camarero S."/>
            <person name="Miyauchi S."/>
            <person name="Serrano A."/>
            <person name="Linde D."/>
            <person name="Babiker R."/>
            <person name="Drula E."/>
            <person name="Ayuso-Fernandez I."/>
            <person name="Pacheco R."/>
            <person name="Padilla G."/>
            <person name="Ferreira P."/>
            <person name="Barriuso J."/>
            <person name="Kellner H."/>
            <person name="Castanera R."/>
            <person name="Alfaro M."/>
            <person name="Ramirez L."/>
            <person name="Pisabarro A.G."/>
            <person name="Kuo A."/>
            <person name="Tritt A."/>
            <person name="Lipzen A."/>
            <person name="He G."/>
            <person name="Yan M."/>
            <person name="Ng V."/>
            <person name="Cullen D."/>
            <person name="Martin F."/>
            <person name="Rosso M.-N."/>
            <person name="Henrissat B."/>
            <person name="Hibbett D."/>
            <person name="Martinez A.T."/>
            <person name="Grigoriev I.V."/>
        </authorList>
    </citation>
    <scope>NUCLEOTIDE SEQUENCE</scope>
    <source>
        <strain evidence="1">ATCC 90797</strain>
    </source>
</reference>
<evidence type="ECO:0000313" key="2">
    <source>
        <dbReference type="Proteomes" id="UP000807025"/>
    </source>
</evidence>
<dbReference type="EMBL" id="MU154662">
    <property type="protein sequence ID" value="KAF9489723.1"/>
    <property type="molecule type" value="Genomic_DNA"/>
</dbReference>